<dbReference type="EMBL" id="JANAKD010000095">
    <property type="protein sequence ID" value="KAJ3497707.1"/>
    <property type="molecule type" value="Genomic_DNA"/>
</dbReference>
<evidence type="ECO:0000313" key="1">
    <source>
        <dbReference type="EMBL" id="KAJ3497707.1"/>
    </source>
</evidence>
<name>A0ACC1R6B4_9HYPO</name>
<accession>A0ACC1R6B4</accession>
<evidence type="ECO:0000313" key="2">
    <source>
        <dbReference type="Proteomes" id="UP001148737"/>
    </source>
</evidence>
<keyword evidence="2" id="KW-1185">Reference proteome</keyword>
<comment type="caution">
    <text evidence="1">The sequence shown here is derived from an EMBL/GenBank/DDBJ whole genome shotgun (WGS) entry which is preliminary data.</text>
</comment>
<dbReference type="Proteomes" id="UP001148737">
    <property type="component" value="Unassembled WGS sequence"/>
</dbReference>
<gene>
    <name evidence="1" type="ORF">NLG97_g1709</name>
</gene>
<protein>
    <submittedName>
        <fullName evidence="1">Uncharacterized protein</fullName>
    </submittedName>
</protein>
<reference evidence="1" key="1">
    <citation type="submission" date="2022-07" db="EMBL/GenBank/DDBJ databases">
        <title>Genome Sequence of Lecanicillium saksenae.</title>
        <authorList>
            <person name="Buettner E."/>
        </authorList>
    </citation>
    <scope>NUCLEOTIDE SEQUENCE</scope>
    <source>
        <strain evidence="1">VT-O1</strain>
    </source>
</reference>
<proteinExistence type="predicted"/>
<sequence length="416" mass="45964">MATAATLPTFAAGPVGQPDIAYAPNWDTYQARVKRHVDGGKLAKALPEGFPTKLQSDLVWDGATVTDKYQWWYRLTESDIAEINDALKQWKALGKPLGELTQDAFPLPKLHPILRDIAREIHNGHGFKVVRGIPVEKYSREENIIIYAGLASHVAPTRGRQDNAYHGKPADVALAHIKDLTATIDPHKIGAPAYTTEKQVFHTDVGDVIALFALSEAAEGGESYLASSWQVYNELAATRPDLIKTLAEPWDNDEFGKRGKPGYSARPLLYHQPSQGDAPERLIIQYARRSFTGYWGLPRSADIPPITEAQAEALDALHFTAEKNAVALEFQAGDIQFVNNLSIFHARGSFKDSPEKQRHLVRLWLRDEELAWKTPKPLHGLWDRVFGGVTAGNQVFPLEPAVRSASSGEAKNGAVE</sequence>
<organism evidence="1 2">
    <name type="scientific">Lecanicillium saksenae</name>
    <dbReference type="NCBI Taxonomy" id="468837"/>
    <lineage>
        <taxon>Eukaryota</taxon>
        <taxon>Fungi</taxon>
        <taxon>Dikarya</taxon>
        <taxon>Ascomycota</taxon>
        <taxon>Pezizomycotina</taxon>
        <taxon>Sordariomycetes</taxon>
        <taxon>Hypocreomycetidae</taxon>
        <taxon>Hypocreales</taxon>
        <taxon>Cordycipitaceae</taxon>
        <taxon>Lecanicillium</taxon>
    </lineage>
</organism>